<dbReference type="InParanoid" id="K0IMI9"/>
<accession>K0IMI9</accession>
<dbReference type="EMBL" id="CP002408">
    <property type="protein sequence ID" value="AFU60327.1"/>
    <property type="molecule type" value="Genomic_DNA"/>
</dbReference>
<dbReference type="GeneID" id="13797222"/>
<dbReference type="HOGENOM" id="CLU_2730549_0_0_2"/>
<dbReference type="AlphaFoldDB" id="K0IMI9"/>
<dbReference type="OrthoDB" id="10094at2157"/>
<name>K0IMI9_NITGG</name>
<proteinExistence type="predicted"/>
<dbReference type="Proteomes" id="UP000008037">
    <property type="component" value="Chromosome"/>
</dbReference>
<evidence type="ECO:0000313" key="2">
    <source>
        <dbReference type="Proteomes" id="UP000008037"/>
    </source>
</evidence>
<dbReference type="RefSeq" id="WP_015020860.1">
    <property type="nucleotide sequence ID" value="NC_018719.1"/>
</dbReference>
<reference evidence="1 2" key="1">
    <citation type="journal article" date="2012" name="Environ. Microbiol.">
        <title>The genome of the ammonia-oxidizing Candidatus Nitrososphaera gargensis: insights into metabolic versatility and environmental adaptations.</title>
        <authorList>
            <person name="Spang A."/>
            <person name="Poehlein A."/>
            <person name="Offre P."/>
            <person name="Zumbragel S."/>
            <person name="Haider S."/>
            <person name="Rychlik N."/>
            <person name="Nowka B."/>
            <person name="Schmeisser C."/>
            <person name="Lebedeva E.V."/>
            <person name="Rattei T."/>
            <person name="Bohm C."/>
            <person name="Schmid M."/>
            <person name="Galushko A."/>
            <person name="Hatzenpichler R."/>
            <person name="Weinmaier T."/>
            <person name="Daniel R."/>
            <person name="Schleper C."/>
            <person name="Spieck E."/>
            <person name="Streit W."/>
            <person name="Wagner M."/>
        </authorList>
    </citation>
    <scope>NUCLEOTIDE SEQUENCE [LARGE SCALE GENOMIC DNA]</scope>
    <source>
        <strain evidence="2">Ga9.2</strain>
    </source>
</reference>
<dbReference type="STRING" id="1237085.Ngar_c34120"/>
<protein>
    <submittedName>
        <fullName evidence="1">NurA domain-containing protein</fullName>
    </submittedName>
</protein>
<organism evidence="1 2">
    <name type="scientific">Nitrososphaera gargensis (strain Ga9.2)</name>
    <dbReference type="NCBI Taxonomy" id="1237085"/>
    <lineage>
        <taxon>Archaea</taxon>
        <taxon>Nitrososphaerota</taxon>
        <taxon>Nitrososphaeria</taxon>
        <taxon>Nitrososphaerales</taxon>
        <taxon>Nitrososphaeraceae</taxon>
        <taxon>Nitrososphaera</taxon>
    </lineage>
</organism>
<sequence length="71" mass="8013">MQKIDGWMDRDVVAAMNLSIRGRAFLAKSEDEFERPKGDAGEAMKGNPMTAPVILRVDASKLIFRHQPKNR</sequence>
<keyword evidence="2" id="KW-1185">Reference proteome</keyword>
<dbReference type="KEGG" id="nga:Ngar_c34120"/>
<dbReference type="BioCyc" id="CNIT1237085:G1324-3413-MONOMER"/>
<evidence type="ECO:0000313" key="1">
    <source>
        <dbReference type="EMBL" id="AFU60327.1"/>
    </source>
</evidence>
<gene>
    <name evidence="1" type="ordered locus">Ngar_c34120</name>
</gene>